<name>A0A6A0A205_HAELA</name>
<protein>
    <submittedName>
        <fullName evidence="1">Uncharacterized protein</fullName>
    </submittedName>
</protein>
<sequence length="22" mass="2522">MSIFTKRLCAPNQLATLRELES</sequence>
<dbReference type="EMBL" id="BLLF01002222">
    <property type="protein sequence ID" value="GFH23232.1"/>
    <property type="molecule type" value="Genomic_DNA"/>
</dbReference>
<evidence type="ECO:0000313" key="2">
    <source>
        <dbReference type="Proteomes" id="UP000485058"/>
    </source>
</evidence>
<gene>
    <name evidence="1" type="ORF">HaLaN_20817</name>
</gene>
<keyword evidence="2" id="KW-1185">Reference proteome</keyword>
<feature type="non-terminal residue" evidence="1">
    <location>
        <position position="1"/>
    </location>
</feature>
<reference evidence="1 2" key="1">
    <citation type="submission" date="2020-02" db="EMBL/GenBank/DDBJ databases">
        <title>Draft genome sequence of Haematococcus lacustris strain NIES-144.</title>
        <authorList>
            <person name="Morimoto D."/>
            <person name="Nakagawa S."/>
            <person name="Yoshida T."/>
            <person name="Sawayama S."/>
        </authorList>
    </citation>
    <scope>NUCLEOTIDE SEQUENCE [LARGE SCALE GENOMIC DNA]</scope>
    <source>
        <strain evidence="1 2">NIES-144</strain>
    </source>
</reference>
<comment type="caution">
    <text evidence="1">The sequence shown here is derived from an EMBL/GenBank/DDBJ whole genome shotgun (WGS) entry which is preliminary data.</text>
</comment>
<dbReference type="Proteomes" id="UP000485058">
    <property type="component" value="Unassembled WGS sequence"/>
</dbReference>
<organism evidence="1 2">
    <name type="scientific">Haematococcus lacustris</name>
    <name type="common">Green alga</name>
    <name type="synonym">Haematococcus pluvialis</name>
    <dbReference type="NCBI Taxonomy" id="44745"/>
    <lineage>
        <taxon>Eukaryota</taxon>
        <taxon>Viridiplantae</taxon>
        <taxon>Chlorophyta</taxon>
        <taxon>core chlorophytes</taxon>
        <taxon>Chlorophyceae</taxon>
        <taxon>CS clade</taxon>
        <taxon>Chlamydomonadales</taxon>
        <taxon>Haematococcaceae</taxon>
        <taxon>Haematococcus</taxon>
    </lineage>
</organism>
<feature type="non-terminal residue" evidence="1">
    <location>
        <position position="22"/>
    </location>
</feature>
<proteinExistence type="predicted"/>
<dbReference type="AlphaFoldDB" id="A0A6A0A205"/>
<evidence type="ECO:0000313" key="1">
    <source>
        <dbReference type="EMBL" id="GFH23232.1"/>
    </source>
</evidence>
<accession>A0A6A0A205</accession>